<proteinExistence type="predicted"/>
<keyword evidence="2" id="KW-1185">Reference proteome</keyword>
<sequence length="102" mass="11393">LRTVHPEPSVTQNGGHNFHIEAPINASFAATRSSLHPLRIYAGYEVSRELVEAKEVVEEVLASLRMSLGVMSMICVTWMLNGAVGPRMCELSLKIQVRFRTR</sequence>
<organism evidence="1 2">
    <name type="scientific">Stylosanthes scabra</name>
    <dbReference type="NCBI Taxonomy" id="79078"/>
    <lineage>
        <taxon>Eukaryota</taxon>
        <taxon>Viridiplantae</taxon>
        <taxon>Streptophyta</taxon>
        <taxon>Embryophyta</taxon>
        <taxon>Tracheophyta</taxon>
        <taxon>Spermatophyta</taxon>
        <taxon>Magnoliopsida</taxon>
        <taxon>eudicotyledons</taxon>
        <taxon>Gunneridae</taxon>
        <taxon>Pentapetalae</taxon>
        <taxon>rosids</taxon>
        <taxon>fabids</taxon>
        <taxon>Fabales</taxon>
        <taxon>Fabaceae</taxon>
        <taxon>Papilionoideae</taxon>
        <taxon>50 kb inversion clade</taxon>
        <taxon>dalbergioids sensu lato</taxon>
        <taxon>Dalbergieae</taxon>
        <taxon>Pterocarpus clade</taxon>
        <taxon>Stylosanthes</taxon>
    </lineage>
</organism>
<dbReference type="EMBL" id="JASCZI010272209">
    <property type="protein sequence ID" value="MED6221026.1"/>
    <property type="molecule type" value="Genomic_DNA"/>
</dbReference>
<name>A0ABU6ZGE6_9FABA</name>
<dbReference type="Proteomes" id="UP001341840">
    <property type="component" value="Unassembled WGS sequence"/>
</dbReference>
<gene>
    <name evidence="1" type="ORF">PIB30_050550</name>
</gene>
<comment type="caution">
    <text evidence="1">The sequence shown here is derived from an EMBL/GenBank/DDBJ whole genome shotgun (WGS) entry which is preliminary data.</text>
</comment>
<protein>
    <submittedName>
        <fullName evidence="1">Uncharacterized protein</fullName>
    </submittedName>
</protein>
<accession>A0ABU6ZGE6</accession>
<evidence type="ECO:0000313" key="1">
    <source>
        <dbReference type="EMBL" id="MED6221026.1"/>
    </source>
</evidence>
<feature type="non-terminal residue" evidence="1">
    <location>
        <position position="1"/>
    </location>
</feature>
<evidence type="ECO:0000313" key="2">
    <source>
        <dbReference type="Proteomes" id="UP001341840"/>
    </source>
</evidence>
<reference evidence="1 2" key="1">
    <citation type="journal article" date="2023" name="Plants (Basel)">
        <title>Bridging the Gap: Combining Genomics and Transcriptomics Approaches to Understand Stylosanthes scabra, an Orphan Legume from the Brazilian Caatinga.</title>
        <authorList>
            <person name="Ferreira-Neto J.R.C."/>
            <person name="da Silva M.D."/>
            <person name="Binneck E."/>
            <person name="de Melo N.F."/>
            <person name="da Silva R.H."/>
            <person name="de Melo A.L.T.M."/>
            <person name="Pandolfi V."/>
            <person name="Bustamante F.O."/>
            <person name="Brasileiro-Vidal A.C."/>
            <person name="Benko-Iseppon A.M."/>
        </authorList>
    </citation>
    <scope>NUCLEOTIDE SEQUENCE [LARGE SCALE GENOMIC DNA]</scope>
    <source>
        <tissue evidence="1">Leaves</tissue>
    </source>
</reference>